<evidence type="ECO:0000313" key="2">
    <source>
        <dbReference type="Proteomes" id="UP000037594"/>
    </source>
</evidence>
<organism evidence="1 2">
    <name type="scientific">Mycolicibacterium conceptionense</name>
    <dbReference type="NCBI Taxonomy" id="451644"/>
    <lineage>
        <taxon>Bacteria</taxon>
        <taxon>Bacillati</taxon>
        <taxon>Actinomycetota</taxon>
        <taxon>Actinomycetes</taxon>
        <taxon>Mycobacteriales</taxon>
        <taxon>Mycobacteriaceae</taxon>
        <taxon>Mycolicibacterium</taxon>
    </lineage>
</organism>
<reference evidence="1 2" key="1">
    <citation type="submission" date="2015-06" db="EMBL/GenBank/DDBJ databases">
        <title>Genome sequence of Mycobacterium conceptionense strain MLE.</title>
        <authorList>
            <person name="Greninger A.L."/>
            <person name="Cunningham G."/>
            <person name="Chiu C.Y."/>
            <person name="Miller S."/>
        </authorList>
    </citation>
    <scope>NUCLEOTIDE SEQUENCE [LARGE SCALE GENOMIC DNA]</scope>
    <source>
        <strain evidence="1 2">MLE</strain>
    </source>
</reference>
<accession>A0A0J8TVN3</accession>
<sequence>MQERTRVGDVIGPGSSADAHVGVELVVHRVGGPHRGINAGGGQCVADGADVGAVEAMGDGHQPGGEPLDGQRPCCGVRAAPLPELALPARNLAPAITGAPWSVLIVVINGERPLRRIEK</sequence>
<comment type="caution">
    <text evidence="1">The sequence shown here is derived from an EMBL/GenBank/DDBJ whole genome shotgun (WGS) entry which is preliminary data.</text>
</comment>
<dbReference type="PATRIC" id="fig|451644.5.peg.7165"/>
<dbReference type="AlphaFoldDB" id="A0A0J8TVN3"/>
<evidence type="ECO:0000313" key="1">
    <source>
        <dbReference type="EMBL" id="KMV13498.1"/>
    </source>
</evidence>
<gene>
    <name evidence="1" type="ORF">ACT17_34825</name>
</gene>
<protein>
    <submittedName>
        <fullName evidence="1">Uncharacterized protein</fullName>
    </submittedName>
</protein>
<dbReference type="Proteomes" id="UP000037594">
    <property type="component" value="Unassembled WGS sequence"/>
</dbReference>
<name>A0A0J8TVN3_9MYCO</name>
<proteinExistence type="predicted"/>
<dbReference type="EMBL" id="LFOD01000113">
    <property type="protein sequence ID" value="KMV13498.1"/>
    <property type="molecule type" value="Genomic_DNA"/>
</dbReference>